<evidence type="ECO:0000259" key="4">
    <source>
        <dbReference type="Pfam" id="PF05426"/>
    </source>
</evidence>
<keyword evidence="2 5" id="KW-0456">Lyase</keyword>
<evidence type="ECO:0000256" key="3">
    <source>
        <dbReference type="SAM" id="SignalP"/>
    </source>
</evidence>
<name>A0A1G8FJV6_BACOV</name>
<dbReference type="RefSeq" id="WP_074637160.1">
    <property type="nucleotide sequence ID" value="NZ_FNDO01000014.1"/>
</dbReference>
<dbReference type="Pfam" id="PF05426">
    <property type="entry name" value="Alginate_lyase"/>
    <property type="match status" value="1"/>
</dbReference>
<feature type="domain" description="Alginate lyase" evidence="4">
    <location>
        <begin position="51"/>
        <end position="328"/>
    </location>
</feature>
<feature type="chain" id="PRO_5010350286" evidence="3">
    <location>
        <begin position="22"/>
        <end position="389"/>
    </location>
</feature>
<dbReference type="Proteomes" id="UP000181870">
    <property type="component" value="Unassembled WGS sequence"/>
</dbReference>
<accession>A0A1G8FJV6</accession>
<feature type="signal peptide" evidence="3">
    <location>
        <begin position="1"/>
        <end position="21"/>
    </location>
</feature>
<dbReference type="GO" id="GO:0042597">
    <property type="term" value="C:periplasmic space"/>
    <property type="evidence" value="ECO:0007669"/>
    <property type="project" value="InterPro"/>
</dbReference>
<gene>
    <name evidence="5" type="ORF">SAMN05192582_101443</name>
</gene>
<dbReference type="EMBL" id="FNDO01000014">
    <property type="protein sequence ID" value="SDH82319.1"/>
    <property type="molecule type" value="Genomic_DNA"/>
</dbReference>
<dbReference type="AlphaFoldDB" id="A0A1G8FJV6"/>
<sequence>MRKTIISIGFIIFFGTATAVAGEDTAEQIRHLLEKETIQRADAALHEEPVTVTATRATRSAGGIHDFYSEGDYWWPNPEAPDGPYIRRDGETNPENFTAHRQAMIRMSQLVGDLTSAWILTGKQVYSDAAMQHIRAWFINPDTQMNPNLLYAQAIKGVATGRGIGIIDTIHLIEVVQSLQLMEAKGMIDKEELGTIKQWFSDYLTWMSTHRYGIKEMEAKNNHGTCWVMQAAAFALFTDNREMIRFCTERYKTVLLPNQMAADGSFPLELERTKPYGYSLFNLDAMATICQLLTTEEENTWNYTTPDGKNIDKGIAWLYPYVKDKSSWKRQPDIMFWEEWPVAQPFLLFGTLHHFNKEYFKTWMQLEHFPTNEEVVRNLPIRHPLLWIQ</sequence>
<dbReference type="SUPFAM" id="SSF48230">
    <property type="entry name" value="Chondroitin AC/alginate lyase"/>
    <property type="match status" value="1"/>
</dbReference>
<dbReference type="GO" id="GO:0016829">
    <property type="term" value="F:lyase activity"/>
    <property type="evidence" value="ECO:0007669"/>
    <property type="project" value="UniProtKB-KW"/>
</dbReference>
<evidence type="ECO:0000313" key="6">
    <source>
        <dbReference type="Proteomes" id="UP000181870"/>
    </source>
</evidence>
<evidence type="ECO:0000313" key="5">
    <source>
        <dbReference type="EMBL" id="SDH82319.1"/>
    </source>
</evidence>
<dbReference type="InterPro" id="IPR008929">
    <property type="entry name" value="Chondroitin_lyas"/>
</dbReference>
<evidence type="ECO:0000256" key="2">
    <source>
        <dbReference type="ARBA" id="ARBA00023239"/>
    </source>
</evidence>
<evidence type="ECO:0000256" key="1">
    <source>
        <dbReference type="ARBA" id="ARBA00022729"/>
    </source>
</evidence>
<protein>
    <submittedName>
        <fullName evidence="5">Alginate lyase</fullName>
    </submittedName>
</protein>
<proteinExistence type="predicted"/>
<organism evidence="5 6">
    <name type="scientific">Bacteroides ovatus</name>
    <dbReference type="NCBI Taxonomy" id="28116"/>
    <lineage>
        <taxon>Bacteria</taxon>
        <taxon>Pseudomonadati</taxon>
        <taxon>Bacteroidota</taxon>
        <taxon>Bacteroidia</taxon>
        <taxon>Bacteroidales</taxon>
        <taxon>Bacteroidaceae</taxon>
        <taxon>Bacteroides</taxon>
    </lineage>
</organism>
<keyword evidence="1 3" id="KW-0732">Signal</keyword>
<dbReference type="Gene3D" id="1.50.10.100">
    <property type="entry name" value="Chondroitin AC/alginate lyase"/>
    <property type="match status" value="1"/>
</dbReference>
<dbReference type="InterPro" id="IPR008397">
    <property type="entry name" value="Alginate_lyase_dom"/>
</dbReference>
<reference evidence="5 6" key="1">
    <citation type="submission" date="2016-10" db="EMBL/GenBank/DDBJ databases">
        <authorList>
            <person name="de Groot N.N."/>
        </authorList>
    </citation>
    <scope>NUCLEOTIDE SEQUENCE [LARGE SCALE GENOMIC DNA]</scope>
    <source>
        <strain evidence="5 6">NLAE-zl-C57</strain>
    </source>
</reference>